<dbReference type="SMART" id="SM00909">
    <property type="entry name" value="Germane"/>
    <property type="match status" value="1"/>
</dbReference>
<keyword evidence="2" id="KW-0732">Signal</keyword>
<protein>
    <recommendedName>
        <fullName evidence="3">GerMN domain-containing protein</fullName>
    </recommendedName>
</protein>
<feature type="region of interest" description="Disordered" evidence="1">
    <location>
        <begin position="32"/>
        <end position="72"/>
    </location>
</feature>
<feature type="chain" id="PRO_5040160057" description="GerMN domain-containing protein" evidence="2">
    <location>
        <begin position="30"/>
        <end position="217"/>
    </location>
</feature>
<sequence>MEVIFMKKKLSSFFLCLCIPFLLISCKDASDNNDSTKKQPNTTIESNTDIKKPSTEENVTNKKEDKTSSNIPTSEIKERNVRLYYYDSNQDKIIYLDSVVEVKDKAVATAIVNALKKPINENIPPTIAKNINIKSASVNLEKDLITIDFTDNFVKEQNLGSGSESMTLKAIANTFGYNFNVNHVKITLAGKPYSSGHISYNKDEFITVSYDNCFEYK</sequence>
<reference evidence="4 5" key="1">
    <citation type="submission" date="2017-09" db="EMBL/GenBank/DDBJ databases">
        <authorList>
            <person name="Thomas P."/>
            <person name="Seyboldt C."/>
        </authorList>
    </citation>
    <scope>NUCLEOTIDE SEQUENCE [LARGE SCALE GENOMIC DNA]</scope>
    <source>
        <strain evidence="4 5">DSM 7534</strain>
    </source>
</reference>
<feature type="domain" description="GerMN" evidence="3">
    <location>
        <begin position="108"/>
        <end position="197"/>
    </location>
</feature>
<dbReference type="EMBL" id="CP023671">
    <property type="protein sequence ID" value="AYE33043.1"/>
    <property type="molecule type" value="Genomic_DNA"/>
</dbReference>
<evidence type="ECO:0000256" key="1">
    <source>
        <dbReference type="SAM" id="MobiDB-lite"/>
    </source>
</evidence>
<dbReference type="Pfam" id="PF10646">
    <property type="entry name" value="Germane"/>
    <property type="match status" value="1"/>
</dbReference>
<dbReference type="InterPro" id="IPR019606">
    <property type="entry name" value="GerMN"/>
</dbReference>
<evidence type="ECO:0000313" key="4">
    <source>
        <dbReference type="EMBL" id="AYE33043.1"/>
    </source>
</evidence>
<feature type="compositionally biased region" description="Polar residues" evidence="1">
    <location>
        <begin position="38"/>
        <end position="47"/>
    </location>
</feature>
<evidence type="ECO:0000313" key="5">
    <source>
        <dbReference type="Proteomes" id="UP000280586"/>
    </source>
</evidence>
<accession>A0A9N7JI88</accession>
<evidence type="ECO:0000256" key="2">
    <source>
        <dbReference type="SAM" id="SignalP"/>
    </source>
</evidence>
<organism evidence="4 5">
    <name type="scientific">Clostridium septicum</name>
    <dbReference type="NCBI Taxonomy" id="1504"/>
    <lineage>
        <taxon>Bacteria</taxon>
        <taxon>Bacillati</taxon>
        <taxon>Bacillota</taxon>
        <taxon>Clostridia</taxon>
        <taxon>Eubacteriales</taxon>
        <taxon>Clostridiaceae</taxon>
        <taxon>Clostridium</taxon>
    </lineage>
</organism>
<name>A0A9N7JI88_CLOSE</name>
<gene>
    <name evidence="4" type="ORF">CP523_00545</name>
</gene>
<dbReference type="AlphaFoldDB" id="A0A9N7JI88"/>
<dbReference type="PROSITE" id="PS51257">
    <property type="entry name" value="PROKAR_LIPOPROTEIN"/>
    <property type="match status" value="1"/>
</dbReference>
<evidence type="ECO:0000259" key="3">
    <source>
        <dbReference type="SMART" id="SM00909"/>
    </source>
</evidence>
<dbReference type="Proteomes" id="UP000280586">
    <property type="component" value="Chromosome"/>
</dbReference>
<proteinExistence type="predicted"/>
<dbReference type="KEGG" id="csep:CP523_00545"/>
<feature type="signal peptide" evidence="2">
    <location>
        <begin position="1"/>
        <end position="29"/>
    </location>
</feature>
<feature type="compositionally biased region" description="Basic and acidic residues" evidence="1">
    <location>
        <begin position="48"/>
        <end position="67"/>
    </location>
</feature>
<dbReference type="OrthoDB" id="1683231at2"/>